<proteinExistence type="predicted"/>
<dbReference type="EMBL" id="JAAZSQ010000021">
    <property type="protein sequence ID" value="NKX56279.1"/>
    <property type="molecule type" value="Genomic_DNA"/>
</dbReference>
<keyword evidence="2" id="KW-1185">Reference proteome</keyword>
<reference evidence="1 2" key="1">
    <citation type="submission" date="2020-04" db="EMBL/GenBank/DDBJ databases">
        <title>Arthrobacter sp. nov.</title>
        <authorList>
            <person name="Liu S."/>
        </authorList>
    </citation>
    <scope>NUCLEOTIDE SEQUENCE [LARGE SCALE GENOMIC DNA]</scope>
    <source>
        <strain evidence="1 2">E918</strain>
    </source>
</reference>
<evidence type="ECO:0000313" key="1">
    <source>
        <dbReference type="EMBL" id="NKX56279.1"/>
    </source>
</evidence>
<sequence>MFPQLPGQSGFSKRLRRLAGVIAAATTALTGDVPSWDGSLRLLDSTRVPSGASRETVRRSALAGQAA</sequence>
<dbReference type="Proteomes" id="UP000544090">
    <property type="component" value="Unassembled WGS sequence"/>
</dbReference>
<protein>
    <submittedName>
        <fullName evidence="1">Uncharacterized protein</fullName>
    </submittedName>
</protein>
<dbReference type="AlphaFoldDB" id="A0A7X6HHF3"/>
<name>A0A7X6HHF3_9MICC</name>
<gene>
    <name evidence="1" type="ORF">HGG74_17445</name>
</gene>
<comment type="caution">
    <text evidence="1">The sequence shown here is derived from an EMBL/GenBank/DDBJ whole genome shotgun (WGS) entry which is preliminary data.</text>
</comment>
<accession>A0A7X6HHF3</accession>
<organism evidence="1 2">
    <name type="scientific">Arthrobacter mobilis</name>
    <dbReference type="NCBI Taxonomy" id="2724944"/>
    <lineage>
        <taxon>Bacteria</taxon>
        <taxon>Bacillati</taxon>
        <taxon>Actinomycetota</taxon>
        <taxon>Actinomycetes</taxon>
        <taxon>Micrococcales</taxon>
        <taxon>Micrococcaceae</taxon>
        <taxon>Arthrobacter</taxon>
    </lineage>
</organism>
<evidence type="ECO:0000313" key="2">
    <source>
        <dbReference type="Proteomes" id="UP000544090"/>
    </source>
</evidence>
<dbReference type="RefSeq" id="WP_168488427.1">
    <property type="nucleotide sequence ID" value="NZ_JAAZSQ010000021.1"/>
</dbReference>